<evidence type="ECO:0000256" key="2">
    <source>
        <dbReference type="SAM" id="SignalP"/>
    </source>
</evidence>
<dbReference type="EMBL" id="GGEC01009755">
    <property type="protein sequence ID" value="MBW90238.1"/>
    <property type="molecule type" value="Transcribed_RNA"/>
</dbReference>
<protein>
    <submittedName>
        <fullName evidence="3">Uncharacterized protein</fullName>
    </submittedName>
</protein>
<name>A0A2P2J9U2_RHIMU</name>
<sequence length="98" mass="10742">MTQPWNSMELKSGITAVFLLSLFLATPYPSKGRSSDVADPEIYEIDYRGPQTHSKLPPPAHSRGWPRIHRGSNVASTEIKDLGGGNTREISANKNVHG</sequence>
<feature type="region of interest" description="Disordered" evidence="1">
    <location>
        <begin position="48"/>
        <end position="98"/>
    </location>
</feature>
<keyword evidence="2" id="KW-0732">Signal</keyword>
<dbReference type="AlphaFoldDB" id="A0A2P2J9U2"/>
<evidence type="ECO:0000256" key="1">
    <source>
        <dbReference type="SAM" id="MobiDB-lite"/>
    </source>
</evidence>
<feature type="compositionally biased region" description="Polar residues" evidence="1">
    <location>
        <begin position="88"/>
        <end position="98"/>
    </location>
</feature>
<reference evidence="3" key="1">
    <citation type="submission" date="2018-02" db="EMBL/GenBank/DDBJ databases">
        <title>Rhizophora mucronata_Transcriptome.</title>
        <authorList>
            <person name="Meera S.P."/>
            <person name="Sreeshan A."/>
            <person name="Augustine A."/>
        </authorList>
    </citation>
    <scope>NUCLEOTIDE SEQUENCE</scope>
    <source>
        <tissue evidence="3">Leaf</tissue>
    </source>
</reference>
<organism evidence="3">
    <name type="scientific">Rhizophora mucronata</name>
    <name type="common">Asiatic mangrove</name>
    <dbReference type="NCBI Taxonomy" id="61149"/>
    <lineage>
        <taxon>Eukaryota</taxon>
        <taxon>Viridiplantae</taxon>
        <taxon>Streptophyta</taxon>
        <taxon>Embryophyta</taxon>
        <taxon>Tracheophyta</taxon>
        <taxon>Spermatophyta</taxon>
        <taxon>Magnoliopsida</taxon>
        <taxon>eudicotyledons</taxon>
        <taxon>Gunneridae</taxon>
        <taxon>Pentapetalae</taxon>
        <taxon>rosids</taxon>
        <taxon>fabids</taxon>
        <taxon>Malpighiales</taxon>
        <taxon>Rhizophoraceae</taxon>
        <taxon>Rhizophora</taxon>
    </lineage>
</organism>
<proteinExistence type="predicted"/>
<feature type="signal peptide" evidence="2">
    <location>
        <begin position="1"/>
        <end position="32"/>
    </location>
</feature>
<feature type="chain" id="PRO_5015118954" evidence="2">
    <location>
        <begin position="33"/>
        <end position="98"/>
    </location>
</feature>
<evidence type="ECO:0000313" key="3">
    <source>
        <dbReference type="EMBL" id="MBW90238.1"/>
    </source>
</evidence>
<accession>A0A2P2J9U2</accession>